<dbReference type="EMBL" id="JACRDE010000550">
    <property type="protein sequence ID" value="MBI5252010.1"/>
    <property type="molecule type" value="Genomic_DNA"/>
</dbReference>
<comment type="subcellular location">
    <subcellularLocation>
        <location evidence="1">Cell membrane</location>
        <topology evidence="1">Multi-pass membrane protein</topology>
    </subcellularLocation>
</comment>
<dbReference type="PANTHER" id="PTHR30482">
    <property type="entry name" value="HIGH-AFFINITY BRANCHED-CHAIN AMINO ACID TRANSPORT SYSTEM PERMEASE"/>
    <property type="match status" value="1"/>
</dbReference>
<keyword evidence="2" id="KW-1003">Cell membrane</keyword>
<reference evidence="7" key="1">
    <citation type="submission" date="2020-07" db="EMBL/GenBank/DDBJ databases">
        <title>Huge and variable diversity of episymbiotic CPR bacteria and DPANN archaea in groundwater ecosystems.</title>
        <authorList>
            <person name="He C.Y."/>
            <person name="Keren R."/>
            <person name="Whittaker M."/>
            <person name="Farag I.F."/>
            <person name="Doudna J."/>
            <person name="Cate J.H.D."/>
            <person name="Banfield J.F."/>
        </authorList>
    </citation>
    <scope>NUCLEOTIDE SEQUENCE</scope>
    <source>
        <strain evidence="7">NC_groundwater_1664_Pr3_B-0.1um_52_9</strain>
    </source>
</reference>
<evidence type="ECO:0000256" key="2">
    <source>
        <dbReference type="ARBA" id="ARBA00022475"/>
    </source>
</evidence>
<evidence type="ECO:0000256" key="6">
    <source>
        <dbReference type="SAM" id="Phobius"/>
    </source>
</evidence>
<protein>
    <submittedName>
        <fullName evidence="7">Branched-chain amino acid ABC transporter permease</fullName>
    </submittedName>
</protein>
<keyword evidence="5 6" id="KW-0472">Membrane</keyword>
<organism evidence="7 8">
    <name type="scientific">Desulfomonile tiedjei</name>
    <dbReference type="NCBI Taxonomy" id="2358"/>
    <lineage>
        <taxon>Bacteria</taxon>
        <taxon>Pseudomonadati</taxon>
        <taxon>Thermodesulfobacteriota</taxon>
        <taxon>Desulfomonilia</taxon>
        <taxon>Desulfomonilales</taxon>
        <taxon>Desulfomonilaceae</taxon>
        <taxon>Desulfomonile</taxon>
    </lineage>
</organism>
<comment type="caution">
    <text evidence="7">The sequence shown here is derived from an EMBL/GenBank/DDBJ whole genome shotgun (WGS) entry which is preliminary data.</text>
</comment>
<evidence type="ECO:0000313" key="8">
    <source>
        <dbReference type="Proteomes" id="UP000807825"/>
    </source>
</evidence>
<dbReference type="Proteomes" id="UP000807825">
    <property type="component" value="Unassembled WGS sequence"/>
</dbReference>
<accession>A0A9D6V7H8</accession>
<dbReference type="PANTHER" id="PTHR30482:SF5">
    <property type="entry name" value="ABC TRANSPORTER PERMEASE PROTEIN"/>
    <property type="match status" value="1"/>
</dbReference>
<dbReference type="InterPro" id="IPR001851">
    <property type="entry name" value="ABC_transp_permease"/>
</dbReference>
<feature type="transmembrane region" description="Helical" evidence="6">
    <location>
        <begin position="96"/>
        <end position="118"/>
    </location>
</feature>
<dbReference type="AlphaFoldDB" id="A0A9D6V7H8"/>
<feature type="transmembrane region" description="Helical" evidence="6">
    <location>
        <begin position="72"/>
        <end position="90"/>
    </location>
</feature>
<evidence type="ECO:0000313" key="7">
    <source>
        <dbReference type="EMBL" id="MBI5252010.1"/>
    </source>
</evidence>
<feature type="transmembrane region" description="Helical" evidence="6">
    <location>
        <begin position="173"/>
        <end position="189"/>
    </location>
</feature>
<evidence type="ECO:0000256" key="5">
    <source>
        <dbReference type="ARBA" id="ARBA00023136"/>
    </source>
</evidence>
<evidence type="ECO:0000256" key="3">
    <source>
        <dbReference type="ARBA" id="ARBA00022692"/>
    </source>
</evidence>
<dbReference type="Pfam" id="PF02653">
    <property type="entry name" value="BPD_transp_2"/>
    <property type="match status" value="1"/>
</dbReference>
<evidence type="ECO:0000256" key="4">
    <source>
        <dbReference type="ARBA" id="ARBA00022989"/>
    </source>
</evidence>
<feature type="transmembrane region" description="Helical" evidence="6">
    <location>
        <begin position="21"/>
        <end position="40"/>
    </location>
</feature>
<feature type="transmembrane region" description="Helical" evidence="6">
    <location>
        <begin position="125"/>
        <end position="144"/>
    </location>
</feature>
<feature type="transmembrane region" description="Helical" evidence="6">
    <location>
        <begin position="46"/>
        <end position="65"/>
    </location>
</feature>
<feature type="transmembrane region" description="Helical" evidence="6">
    <location>
        <begin position="258"/>
        <end position="285"/>
    </location>
</feature>
<evidence type="ECO:0000256" key="1">
    <source>
        <dbReference type="ARBA" id="ARBA00004651"/>
    </source>
</evidence>
<keyword evidence="3 6" id="KW-0812">Transmembrane</keyword>
<dbReference type="InterPro" id="IPR043428">
    <property type="entry name" value="LivM-like"/>
</dbReference>
<feature type="transmembrane region" description="Helical" evidence="6">
    <location>
        <begin position="223"/>
        <end position="243"/>
    </location>
</feature>
<gene>
    <name evidence="7" type="ORF">HY912_21155</name>
</gene>
<name>A0A9D6V7H8_9BACT</name>
<dbReference type="GO" id="GO:0015658">
    <property type="term" value="F:branched-chain amino acid transmembrane transporter activity"/>
    <property type="evidence" value="ECO:0007669"/>
    <property type="project" value="InterPro"/>
</dbReference>
<proteinExistence type="predicted"/>
<sequence>MSVTRFCVRSYRQDLKVFASPAAKISLVLLAVALLCLPMVAGTYVAFVSCVCGVSVISTIGLNILTGYAGLISLGHAAFMGIGAYTAAILSSKLGLPLVATLPLAGLAAALTGFVVGVPTLRLKGLYLVVTTLAFQFIVEHVIYHWESLTQGDRGISLPDPTLLGYKFGTYESFYYIILAVAVLTALFAKNLAMSRTGRALVAIRDRDIAAEMIGIHVSKYKILAFVVSSFIAGVAGGLYAYLLRLISPDHFTFGQSILYIAMIIVGGMGTVLGSIVGALFMVLLPEALNAISGPLASAYPALAPRIGGVSAAVYGMVIILFLLLEPNGLFGIWIRIKRYWKTWPYSY</sequence>
<dbReference type="GO" id="GO:0005886">
    <property type="term" value="C:plasma membrane"/>
    <property type="evidence" value="ECO:0007669"/>
    <property type="project" value="UniProtKB-SubCell"/>
</dbReference>
<dbReference type="CDD" id="cd06581">
    <property type="entry name" value="TM_PBP1_LivM_like"/>
    <property type="match status" value="1"/>
</dbReference>
<keyword evidence="4 6" id="KW-1133">Transmembrane helix</keyword>